<comment type="caution">
    <text evidence="2">The sequence shown here is derived from an EMBL/GenBank/DDBJ whole genome shotgun (WGS) entry which is preliminary data.</text>
</comment>
<dbReference type="InterPro" id="IPR054722">
    <property type="entry name" value="PolX-like_BBD"/>
</dbReference>
<dbReference type="Pfam" id="PF22936">
    <property type="entry name" value="Pol_BBD"/>
    <property type="match status" value="1"/>
</dbReference>
<evidence type="ECO:0000259" key="1">
    <source>
        <dbReference type="Pfam" id="PF22936"/>
    </source>
</evidence>
<evidence type="ECO:0000313" key="2">
    <source>
        <dbReference type="EMBL" id="KAL1191258.1"/>
    </source>
</evidence>
<protein>
    <recommendedName>
        <fullName evidence="1">Retrovirus-related Pol polyprotein from transposon TNT 1-94-like beta-barrel domain-containing protein</fullName>
    </recommendedName>
</protein>
<proteinExistence type="predicted"/>
<sequence>MVSELTMMPGVFESKIKYTMNQEVTSRKKGNAKVRDTKAETQRKEDMIEVRDTKIMINEKKSLEKEENQKKCEGESHMCMAGQRNQEEIRERTWLIDSGCTNHMTPNERIFVKIDTSIKVPIRVGNGAVMISKGKRDIEVMTKKGKRIIKDVLLVPRLGKNLLSVPQMISNGYQVNFKNK</sequence>
<dbReference type="AlphaFoldDB" id="A0ABD0Z9U3"/>
<evidence type="ECO:0000313" key="3">
    <source>
        <dbReference type="Proteomes" id="UP001558713"/>
    </source>
</evidence>
<accession>A0ABD0Z9U3</accession>
<feature type="domain" description="Retrovirus-related Pol polyprotein from transposon TNT 1-94-like beta-barrel" evidence="1">
    <location>
        <begin position="94"/>
        <end position="173"/>
    </location>
</feature>
<dbReference type="Proteomes" id="UP001558713">
    <property type="component" value="Unassembled WGS sequence"/>
</dbReference>
<keyword evidence="3" id="KW-1185">Reference proteome</keyword>
<dbReference type="EMBL" id="JBANAX010000858">
    <property type="protein sequence ID" value="KAL1191258.1"/>
    <property type="molecule type" value="Genomic_DNA"/>
</dbReference>
<name>A0ABD0Z9U3_CARAN</name>
<organism evidence="2 3">
    <name type="scientific">Cardamine amara subsp. amara</name>
    <dbReference type="NCBI Taxonomy" id="228776"/>
    <lineage>
        <taxon>Eukaryota</taxon>
        <taxon>Viridiplantae</taxon>
        <taxon>Streptophyta</taxon>
        <taxon>Embryophyta</taxon>
        <taxon>Tracheophyta</taxon>
        <taxon>Spermatophyta</taxon>
        <taxon>Magnoliopsida</taxon>
        <taxon>eudicotyledons</taxon>
        <taxon>Gunneridae</taxon>
        <taxon>Pentapetalae</taxon>
        <taxon>rosids</taxon>
        <taxon>malvids</taxon>
        <taxon>Brassicales</taxon>
        <taxon>Brassicaceae</taxon>
        <taxon>Cardamineae</taxon>
        <taxon>Cardamine</taxon>
    </lineage>
</organism>
<reference evidence="2 3" key="1">
    <citation type="submission" date="2024-04" db="EMBL/GenBank/DDBJ databases">
        <title>Genome assembly C_amara_ONT_v2.</title>
        <authorList>
            <person name="Yant L."/>
            <person name="Moore C."/>
            <person name="Slenker M."/>
        </authorList>
    </citation>
    <scope>NUCLEOTIDE SEQUENCE [LARGE SCALE GENOMIC DNA]</scope>
    <source>
        <tissue evidence="2">Leaf</tissue>
    </source>
</reference>
<gene>
    <name evidence="2" type="ORF">V5N11_001492</name>
</gene>